<proteinExistence type="predicted"/>
<sequence>MKFKIEYIATKSRPAYVFARQMGEGNFTLSLLPRLDSVPIRRDISRPRALTTNGEPDFKVFTFTLVTANDLPKLKIGQIVELK</sequence>
<dbReference type="AlphaFoldDB" id="A0A2T5IS96"/>
<protein>
    <submittedName>
        <fullName evidence="1">Uncharacterized protein</fullName>
    </submittedName>
</protein>
<dbReference type="RefSeq" id="WP_146164491.1">
    <property type="nucleotide sequence ID" value="NZ_QAON01000036.1"/>
</dbReference>
<reference evidence="1 2" key="1">
    <citation type="submission" date="2018-04" db="EMBL/GenBank/DDBJ databases">
        <title>Genomic Encyclopedia of Archaeal and Bacterial Type Strains, Phase II (KMG-II): from individual species to whole genera.</title>
        <authorList>
            <person name="Goeker M."/>
        </authorList>
    </citation>
    <scope>NUCLEOTIDE SEQUENCE [LARGE SCALE GENOMIC DNA]</scope>
    <source>
        <strain evidence="1 2">DSM 5822</strain>
    </source>
</reference>
<name>A0A2T5IS96_9GAMM</name>
<evidence type="ECO:0000313" key="1">
    <source>
        <dbReference type="EMBL" id="PTQ86690.1"/>
    </source>
</evidence>
<dbReference type="EMBL" id="QAON01000036">
    <property type="protein sequence ID" value="PTQ86690.1"/>
    <property type="molecule type" value="Genomic_DNA"/>
</dbReference>
<comment type="caution">
    <text evidence="1">The sequence shown here is derived from an EMBL/GenBank/DDBJ whole genome shotgun (WGS) entry which is preliminary data.</text>
</comment>
<gene>
    <name evidence="1" type="ORF">C8N29_1363</name>
</gene>
<evidence type="ECO:0000313" key="2">
    <source>
        <dbReference type="Proteomes" id="UP000244223"/>
    </source>
</evidence>
<keyword evidence="2" id="KW-1185">Reference proteome</keyword>
<accession>A0A2T5IS96</accession>
<dbReference type="Proteomes" id="UP000244223">
    <property type="component" value="Unassembled WGS sequence"/>
</dbReference>
<dbReference type="OrthoDB" id="9553871at2"/>
<organism evidence="1 2">
    <name type="scientific">Agitococcus lubricus</name>
    <dbReference type="NCBI Taxonomy" id="1077255"/>
    <lineage>
        <taxon>Bacteria</taxon>
        <taxon>Pseudomonadati</taxon>
        <taxon>Pseudomonadota</taxon>
        <taxon>Gammaproteobacteria</taxon>
        <taxon>Moraxellales</taxon>
        <taxon>Moraxellaceae</taxon>
        <taxon>Agitococcus</taxon>
    </lineage>
</organism>